<dbReference type="eggNOG" id="KOG4003">
    <property type="taxonomic scope" value="Eukaryota"/>
</dbReference>
<dbReference type="PANTHER" id="PTHR11080">
    <property type="entry name" value="PYRAZINAMIDASE/NICOTINAMIDASE"/>
    <property type="match status" value="1"/>
</dbReference>
<keyword evidence="4" id="KW-0378">Hydrolase</keyword>
<keyword evidence="3" id="KW-0479">Metal-binding</keyword>
<evidence type="ECO:0000259" key="9">
    <source>
        <dbReference type="Pfam" id="PF00857"/>
    </source>
</evidence>
<name>F2UMB3_SALR5</name>
<dbReference type="SUPFAM" id="SSF52499">
    <property type="entry name" value="Isochorismatase-like hydrolases"/>
    <property type="match status" value="1"/>
</dbReference>
<dbReference type="RefSeq" id="XP_004989585.1">
    <property type="nucleotide sequence ID" value="XM_004989528.1"/>
</dbReference>
<dbReference type="PANTHER" id="PTHR11080:SF2">
    <property type="entry name" value="LD05707P"/>
    <property type="match status" value="1"/>
</dbReference>
<evidence type="ECO:0000256" key="5">
    <source>
        <dbReference type="ARBA" id="ARBA00037900"/>
    </source>
</evidence>
<proteinExistence type="inferred from homology"/>
<reference evidence="10" key="1">
    <citation type="submission" date="2009-08" db="EMBL/GenBank/DDBJ databases">
        <title>Annotation of Salpingoeca rosetta.</title>
        <authorList>
            <consortium name="The Broad Institute Genome Sequencing Platform"/>
            <person name="Russ C."/>
            <person name="Cuomo C."/>
            <person name="Burger G."/>
            <person name="Gray M.W."/>
            <person name="Holland P.W.H."/>
            <person name="King N."/>
            <person name="Lang F.B.F."/>
            <person name="Roger A.J."/>
            <person name="Ruiz-Trillo I."/>
            <person name="Young S.K."/>
            <person name="Zeng Q."/>
            <person name="Gargeya S."/>
            <person name="Alvarado L."/>
            <person name="Berlin A."/>
            <person name="Chapman S.B."/>
            <person name="Chen Z."/>
            <person name="Freedman E."/>
            <person name="Gellesch M."/>
            <person name="Goldberg J."/>
            <person name="Griggs A."/>
            <person name="Gujja S."/>
            <person name="Heilman E."/>
            <person name="Heiman D."/>
            <person name="Howarth C."/>
            <person name="Mehta T."/>
            <person name="Neiman D."/>
            <person name="Pearson M."/>
            <person name="Roberts A."/>
            <person name="Saif S."/>
            <person name="Shea T."/>
            <person name="Shenoy N."/>
            <person name="Sisk P."/>
            <person name="Stolte C."/>
            <person name="Sykes S."/>
            <person name="White J."/>
            <person name="Yandava C."/>
            <person name="Haas B."/>
            <person name="Nusbaum C."/>
            <person name="Birren B."/>
        </authorList>
    </citation>
    <scope>NUCLEOTIDE SEQUENCE</scope>
    <source>
        <strain evidence="10">ATCC 50818</strain>
    </source>
</reference>
<feature type="region of interest" description="Disordered" evidence="8">
    <location>
        <begin position="1"/>
        <end position="26"/>
    </location>
</feature>
<evidence type="ECO:0000256" key="8">
    <source>
        <dbReference type="SAM" id="MobiDB-lite"/>
    </source>
</evidence>
<evidence type="ECO:0000256" key="2">
    <source>
        <dbReference type="ARBA" id="ARBA00022642"/>
    </source>
</evidence>
<feature type="domain" description="Isochorismatase-like" evidence="9">
    <location>
        <begin position="125"/>
        <end position="291"/>
    </location>
</feature>
<dbReference type="InterPro" id="IPR036380">
    <property type="entry name" value="Isochorismatase-like_sf"/>
</dbReference>
<dbReference type="GO" id="GO:0008936">
    <property type="term" value="F:nicotinamidase activity"/>
    <property type="evidence" value="ECO:0007669"/>
    <property type="project" value="UniProtKB-EC"/>
</dbReference>
<comment type="pathway">
    <text evidence="5">Cofactor biosynthesis; nicotinate biosynthesis; nicotinate from nicotinamide: step 1/1.</text>
</comment>
<dbReference type="EC" id="3.5.1.19" evidence="6"/>
<dbReference type="InParanoid" id="F2UMB3"/>
<dbReference type="InterPro" id="IPR052347">
    <property type="entry name" value="Isochorismatase_Nicotinamidase"/>
</dbReference>
<dbReference type="Proteomes" id="UP000007799">
    <property type="component" value="Unassembled WGS sequence"/>
</dbReference>
<evidence type="ECO:0000256" key="6">
    <source>
        <dbReference type="ARBA" id="ARBA00039017"/>
    </source>
</evidence>
<gene>
    <name evidence="10" type="ORF">PTSG_12871</name>
</gene>
<evidence type="ECO:0000256" key="7">
    <source>
        <dbReference type="ARBA" id="ARBA00043224"/>
    </source>
</evidence>
<dbReference type="GO" id="GO:0019363">
    <property type="term" value="P:pyridine nucleotide biosynthetic process"/>
    <property type="evidence" value="ECO:0007669"/>
    <property type="project" value="UniProtKB-KW"/>
</dbReference>
<accession>F2UMB3</accession>
<feature type="compositionally biased region" description="Basic and acidic residues" evidence="8">
    <location>
        <begin position="1"/>
        <end position="25"/>
    </location>
</feature>
<organism evidence="10 11">
    <name type="scientific">Salpingoeca rosetta (strain ATCC 50818 / BSB-021)</name>
    <dbReference type="NCBI Taxonomy" id="946362"/>
    <lineage>
        <taxon>Eukaryota</taxon>
        <taxon>Choanoflagellata</taxon>
        <taxon>Craspedida</taxon>
        <taxon>Salpingoecidae</taxon>
        <taxon>Salpingoeca</taxon>
    </lineage>
</organism>
<sequence>MAEEPQPKKWKGGEEQERSADDAMATRHKVWQAMAPFREGTRRPTPADIKRTTDKFFEANSSASVEKCKDALKELMTQTGCNKVADDALLNSAVAAMAPKDGTVNVPDFLLCWNNWMKLGERPRTALIVVDVQHDFIDGSLALRACDAKQDGAEVVPIINALHRTAPFDLVVITKDWHPRDHISFHPNLTQERLHSSETRNVKDIPLFAQVKLADGQTQTMWPAHCVQGSKGAELHKDLEVGNLDHTVVKGTNSMIDSYSAFFDNARKSKTPLSDLLRRYKIDDVYCCGLAYDREQQHECQ</sequence>
<dbReference type="Pfam" id="PF00857">
    <property type="entry name" value="Isochorismatase"/>
    <property type="match status" value="1"/>
</dbReference>
<comment type="similarity">
    <text evidence="1">Belongs to the isochorismatase family.</text>
</comment>
<dbReference type="Gene3D" id="3.40.50.850">
    <property type="entry name" value="Isochorismatase-like"/>
    <property type="match status" value="1"/>
</dbReference>
<dbReference type="EMBL" id="GL832982">
    <property type="protein sequence ID" value="EGD78262.1"/>
    <property type="molecule type" value="Genomic_DNA"/>
</dbReference>
<dbReference type="GeneID" id="16070135"/>
<evidence type="ECO:0000256" key="1">
    <source>
        <dbReference type="ARBA" id="ARBA00006336"/>
    </source>
</evidence>
<dbReference type="OrthoDB" id="167809at2759"/>
<dbReference type="KEGG" id="sre:PTSG_12871"/>
<dbReference type="AlphaFoldDB" id="F2UMB3"/>
<evidence type="ECO:0000256" key="4">
    <source>
        <dbReference type="ARBA" id="ARBA00022801"/>
    </source>
</evidence>
<dbReference type="InterPro" id="IPR000868">
    <property type="entry name" value="Isochorismatase-like_dom"/>
</dbReference>
<dbReference type="STRING" id="946362.F2UMB3"/>
<dbReference type="GO" id="GO:0046872">
    <property type="term" value="F:metal ion binding"/>
    <property type="evidence" value="ECO:0007669"/>
    <property type="project" value="UniProtKB-KW"/>
</dbReference>
<evidence type="ECO:0000313" key="10">
    <source>
        <dbReference type="EMBL" id="EGD78262.1"/>
    </source>
</evidence>
<keyword evidence="2" id="KW-0662">Pyridine nucleotide biosynthesis</keyword>
<evidence type="ECO:0000256" key="3">
    <source>
        <dbReference type="ARBA" id="ARBA00022723"/>
    </source>
</evidence>
<evidence type="ECO:0000313" key="11">
    <source>
        <dbReference type="Proteomes" id="UP000007799"/>
    </source>
</evidence>
<protein>
    <recommendedName>
        <fullName evidence="6">nicotinamidase</fullName>
        <ecNumber evidence="6">3.5.1.19</ecNumber>
    </recommendedName>
    <alternativeName>
        <fullName evidence="7">Nicotinamide deamidase</fullName>
    </alternativeName>
</protein>
<keyword evidence="11" id="KW-1185">Reference proteome</keyword>